<comment type="similarity">
    <text evidence="1">Belongs to the CapA family.</text>
</comment>
<dbReference type="PANTHER" id="PTHR33393:SF13">
    <property type="entry name" value="PGA BIOSYNTHESIS PROTEIN CAPA"/>
    <property type="match status" value="1"/>
</dbReference>
<dbReference type="SUPFAM" id="SSF56300">
    <property type="entry name" value="Metallo-dependent phosphatases"/>
    <property type="match status" value="1"/>
</dbReference>
<accession>A0ABW9EP38</accession>
<gene>
    <name evidence="3" type="ORF">PQQ73_30835</name>
</gene>
<protein>
    <submittedName>
        <fullName evidence="3">CapA family protein</fullName>
    </submittedName>
</protein>
<keyword evidence="4" id="KW-1185">Reference proteome</keyword>
<dbReference type="Pfam" id="PF09587">
    <property type="entry name" value="PGA_cap"/>
    <property type="match status" value="1"/>
</dbReference>
<dbReference type="InterPro" id="IPR029052">
    <property type="entry name" value="Metallo-depent_PP-like"/>
</dbReference>
<dbReference type="EMBL" id="JAQQCL010000033">
    <property type="protein sequence ID" value="MFM0720717.1"/>
    <property type="molecule type" value="Genomic_DNA"/>
</dbReference>
<evidence type="ECO:0000259" key="2">
    <source>
        <dbReference type="SMART" id="SM00854"/>
    </source>
</evidence>
<evidence type="ECO:0000313" key="3">
    <source>
        <dbReference type="EMBL" id="MFM0720717.1"/>
    </source>
</evidence>
<organism evidence="3 4">
    <name type="scientific">Paraburkholderia strydomiana</name>
    <dbReference type="NCBI Taxonomy" id="1245417"/>
    <lineage>
        <taxon>Bacteria</taxon>
        <taxon>Pseudomonadati</taxon>
        <taxon>Pseudomonadota</taxon>
        <taxon>Betaproteobacteria</taxon>
        <taxon>Burkholderiales</taxon>
        <taxon>Burkholderiaceae</taxon>
        <taxon>Paraburkholderia</taxon>
    </lineage>
</organism>
<evidence type="ECO:0000256" key="1">
    <source>
        <dbReference type="ARBA" id="ARBA00005662"/>
    </source>
</evidence>
<dbReference type="InterPro" id="IPR019079">
    <property type="entry name" value="Capsule_synth_CapA"/>
</dbReference>
<dbReference type="RefSeq" id="WP_408149452.1">
    <property type="nucleotide sequence ID" value="NZ_JAQQCL010000033.1"/>
</dbReference>
<dbReference type="SMART" id="SM00854">
    <property type="entry name" value="PGA_cap"/>
    <property type="match status" value="1"/>
</dbReference>
<proteinExistence type="inferred from homology"/>
<sequence length="354" mass="38586">MTVKILLTGDINLMNVADPAVPFRQVTADLKAADFVFSNLECCLYAPDHGVSVDLNRTSEGFFANPATGVALREGGVQAVGIANNVNYGASAILSSIDNLAKLGIPRTGAGRNADDACAPVIVERNGQRIGVIQRTAVYWTTNHEASAVTPGVAVLKGHTSYQIAFHRLGPDQPTPNRPGVPPLIHTWVDPKYLRILKDQVAKLRKQVDIVIVSLHWGLDKEVLEYMTELAHASIDAGADLVIGHGPHYSLPVEIYQERPIFYGLGSFSFHTGHAGKKHGDWVGMMVNFTVDKNADPRTSFRFVRHNDDNETYLCDPKAETEMLEELRARSAKLGAGLEIEGQDVVLTPLTQES</sequence>
<dbReference type="InterPro" id="IPR052169">
    <property type="entry name" value="CW_Biosynth-Accessory"/>
</dbReference>
<reference evidence="3 4" key="1">
    <citation type="journal article" date="2024" name="Chem. Sci.">
        <title>Discovery of megapolipeptins by genome mining of a Burkholderiales bacteria collection.</title>
        <authorList>
            <person name="Paulo B.S."/>
            <person name="Recchia M.J.J."/>
            <person name="Lee S."/>
            <person name="Fergusson C.H."/>
            <person name="Romanowski S.B."/>
            <person name="Hernandez A."/>
            <person name="Krull N."/>
            <person name="Liu D.Y."/>
            <person name="Cavanagh H."/>
            <person name="Bos A."/>
            <person name="Gray C.A."/>
            <person name="Murphy B.T."/>
            <person name="Linington R.G."/>
            <person name="Eustaquio A.S."/>
        </authorList>
    </citation>
    <scope>NUCLEOTIDE SEQUENCE [LARGE SCALE GENOMIC DNA]</scope>
    <source>
        <strain evidence="3 4">RL17-350-BIC-E</strain>
    </source>
</reference>
<dbReference type="CDD" id="cd07381">
    <property type="entry name" value="MPP_CapA"/>
    <property type="match status" value="1"/>
</dbReference>
<name>A0ABW9EP38_9BURK</name>
<evidence type="ECO:0000313" key="4">
    <source>
        <dbReference type="Proteomes" id="UP001629392"/>
    </source>
</evidence>
<dbReference type="Proteomes" id="UP001629392">
    <property type="component" value="Unassembled WGS sequence"/>
</dbReference>
<dbReference type="PANTHER" id="PTHR33393">
    <property type="entry name" value="POLYGLUTAMINE SYNTHESIS ACCESSORY PROTEIN RV0574C-RELATED"/>
    <property type="match status" value="1"/>
</dbReference>
<dbReference type="Gene3D" id="3.60.21.10">
    <property type="match status" value="1"/>
</dbReference>
<comment type="caution">
    <text evidence="3">The sequence shown here is derived from an EMBL/GenBank/DDBJ whole genome shotgun (WGS) entry which is preliminary data.</text>
</comment>
<feature type="domain" description="Capsule synthesis protein CapA" evidence="2">
    <location>
        <begin position="4"/>
        <end position="272"/>
    </location>
</feature>